<dbReference type="Pfam" id="PF02160">
    <property type="entry name" value="Peptidase_A3"/>
    <property type="match status" value="1"/>
</dbReference>
<dbReference type="AlphaFoldDB" id="A0AA38SJE7"/>
<dbReference type="InterPro" id="IPR041373">
    <property type="entry name" value="RT_RNaseH"/>
</dbReference>
<keyword evidence="7" id="KW-0255">Endonuclease</keyword>
<dbReference type="Pfam" id="PF17917">
    <property type="entry name" value="RT_RNaseH"/>
    <property type="match status" value="1"/>
</dbReference>
<dbReference type="InterPro" id="IPR000588">
    <property type="entry name" value="Pept_A3A"/>
</dbReference>
<dbReference type="EMBL" id="JARYMX010000006">
    <property type="protein sequence ID" value="KAJ9543840.1"/>
    <property type="molecule type" value="Genomic_DNA"/>
</dbReference>
<evidence type="ECO:0000256" key="3">
    <source>
        <dbReference type="ARBA" id="ARBA00022679"/>
    </source>
</evidence>
<evidence type="ECO:0000256" key="1">
    <source>
        <dbReference type="ARBA" id="ARBA00012493"/>
    </source>
</evidence>
<keyword evidence="3" id="KW-0808">Transferase</keyword>
<name>A0AA38SJE7_9ASTR</name>
<evidence type="ECO:0000256" key="2">
    <source>
        <dbReference type="ARBA" id="ARBA00022670"/>
    </source>
</evidence>
<evidence type="ECO:0000259" key="10">
    <source>
        <dbReference type="Pfam" id="PF02160"/>
    </source>
</evidence>
<evidence type="ECO:0000313" key="13">
    <source>
        <dbReference type="Proteomes" id="UP001172457"/>
    </source>
</evidence>
<sequence length="272" mass="31701">MQKDQAKIANGSIVTINKVCKNLDIMIAGEIFHIPTIYQQESNLDFILGLEIDQGTHCPQGHILEHIHKFLDRLEDKRQLQRFLGILTYASDYIPKLATIRAPLQVKLKKDVPLEWIDLDTNYICKVKKNLTSFPKLYHPLPEDKLIIETDASGEYWGGVLKAINSDQELICRYASGSFKDAEKNYHSNEKEYLAVIRVINKFSIYLTPVKFLVRTDNKNFTYFLRTKLQGDNKQGRLVRWQQWLSRYDFDVQHIEGTKNCLADFLTREFQS</sequence>
<dbReference type="CDD" id="cd09274">
    <property type="entry name" value="RNase_HI_RT_Ty3"/>
    <property type="match status" value="1"/>
</dbReference>
<keyword evidence="2" id="KW-0645">Protease</keyword>
<comment type="caution">
    <text evidence="12">The sequence shown here is derived from an EMBL/GenBank/DDBJ whole genome shotgun (WGS) entry which is preliminary data.</text>
</comment>
<feature type="domain" description="Peptidase A3A" evidence="10">
    <location>
        <begin position="5"/>
        <end position="50"/>
    </location>
</feature>
<evidence type="ECO:0000256" key="7">
    <source>
        <dbReference type="ARBA" id="ARBA00022759"/>
    </source>
</evidence>
<evidence type="ECO:0000313" key="12">
    <source>
        <dbReference type="EMBL" id="KAJ9543840.1"/>
    </source>
</evidence>
<dbReference type="GO" id="GO:0006508">
    <property type="term" value="P:proteolysis"/>
    <property type="evidence" value="ECO:0007669"/>
    <property type="project" value="UniProtKB-KW"/>
</dbReference>
<dbReference type="EC" id="2.7.7.49" evidence="1"/>
<keyword evidence="4" id="KW-0548">Nucleotidyltransferase</keyword>
<evidence type="ECO:0000256" key="8">
    <source>
        <dbReference type="ARBA" id="ARBA00022801"/>
    </source>
</evidence>
<dbReference type="InterPro" id="IPR051320">
    <property type="entry name" value="Viral_Replic_Matur_Polypro"/>
</dbReference>
<feature type="domain" description="Reverse transcriptase RNase H-like" evidence="11">
    <location>
        <begin position="142"/>
        <end position="248"/>
    </location>
</feature>
<evidence type="ECO:0000256" key="4">
    <source>
        <dbReference type="ARBA" id="ARBA00022695"/>
    </source>
</evidence>
<organism evidence="12 13">
    <name type="scientific">Centaurea solstitialis</name>
    <name type="common">yellow star-thistle</name>
    <dbReference type="NCBI Taxonomy" id="347529"/>
    <lineage>
        <taxon>Eukaryota</taxon>
        <taxon>Viridiplantae</taxon>
        <taxon>Streptophyta</taxon>
        <taxon>Embryophyta</taxon>
        <taxon>Tracheophyta</taxon>
        <taxon>Spermatophyta</taxon>
        <taxon>Magnoliopsida</taxon>
        <taxon>eudicotyledons</taxon>
        <taxon>Gunneridae</taxon>
        <taxon>Pentapetalae</taxon>
        <taxon>asterids</taxon>
        <taxon>campanulids</taxon>
        <taxon>Asterales</taxon>
        <taxon>Asteraceae</taxon>
        <taxon>Carduoideae</taxon>
        <taxon>Cardueae</taxon>
        <taxon>Centaureinae</taxon>
        <taxon>Centaurea</taxon>
    </lineage>
</organism>
<dbReference type="Gene3D" id="3.30.70.270">
    <property type="match status" value="1"/>
</dbReference>
<evidence type="ECO:0000259" key="11">
    <source>
        <dbReference type="Pfam" id="PF17917"/>
    </source>
</evidence>
<gene>
    <name evidence="12" type="ORF">OSB04_023547</name>
</gene>
<dbReference type="SUPFAM" id="SSF56672">
    <property type="entry name" value="DNA/RNA polymerases"/>
    <property type="match status" value="1"/>
</dbReference>
<dbReference type="Proteomes" id="UP001172457">
    <property type="component" value="Chromosome 6"/>
</dbReference>
<dbReference type="PANTHER" id="PTHR33064:SF37">
    <property type="entry name" value="RIBONUCLEASE H"/>
    <property type="match status" value="1"/>
</dbReference>
<dbReference type="InterPro" id="IPR043502">
    <property type="entry name" value="DNA/RNA_pol_sf"/>
</dbReference>
<dbReference type="PANTHER" id="PTHR33064">
    <property type="entry name" value="POL PROTEIN"/>
    <property type="match status" value="1"/>
</dbReference>
<keyword evidence="13" id="KW-1185">Reference proteome</keyword>
<keyword evidence="9" id="KW-0695">RNA-directed DNA polymerase</keyword>
<proteinExistence type="predicted"/>
<evidence type="ECO:0000256" key="6">
    <source>
        <dbReference type="ARBA" id="ARBA00022750"/>
    </source>
</evidence>
<dbReference type="GO" id="GO:0003964">
    <property type="term" value="F:RNA-directed DNA polymerase activity"/>
    <property type="evidence" value="ECO:0007669"/>
    <property type="project" value="UniProtKB-KW"/>
</dbReference>
<dbReference type="GO" id="GO:0004519">
    <property type="term" value="F:endonuclease activity"/>
    <property type="evidence" value="ECO:0007669"/>
    <property type="project" value="UniProtKB-KW"/>
</dbReference>
<keyword evidence="8" id="KW-0378">Hydrolase</keyword>
<evidence type="ECO:0000256" key="5">
    <source>
        <dbReference type="ARBA" id="ARBA00022722"/>
    </source>
</evidence>
<dbReference type="GO" id="GO:0004190">
    <property type="term" value="F:aspartic-type endopeptidase activity"/>
    <property type="evidence" value="ECO:0007669"/>
    <property type="project" value="UniProtKB-KW"/>
</dbReference>
<accession>A0AA38SJE7</accession>
<protein>
    <recommendedName>
        <fullName evidence="1">RNA-directed DNA polymerase</fullName>
        <ecNumber evidence="1">2.7.7.49</ecNumber>
    </recommendedName>
</protein>
<keyword evidence="6" id="KW-0064">Aspartyl protease</keyword>
<reference evidence="12" key="1">
    <citation type="submission" date="2023-03" db="EMBL/GenBank/DDBJ databases">
        <title>Chromosome-scale reference genome and RAD-based genetic map of yellow starthistle (Centaurea solstitialis) reveal putative structural variation and QTLs associated with invader traits.</title>
        <authorList>
            <person name="Reatini B."/>
            <person name="Cang F.A."/>
            <person name="Jiang Q."/>
            <person name="Mckibben M.T.W."/>
            <person name="Barker M.S."/>
            <person name="Rieseberg L.H."/>
            <person name="Dlugosch K.M."/>
        </authorList>
    </citation>
    <scope>NUCLEOTIDE SEQUENCE</scope>
    <source>
        <strain evidence="12">CAN-66</strain>
        <tissue evidence="12">Leaf</tissue>
    </source>
</reference>
<keyword evidence="5" id="KW-0540">Nuclease</keyword>
<dbReference type="InterPro" id="IPR043128">
    <property type="entry name" value="Rev_trsase/Diguanyl_cyclase"/>
</dbReference>
<evidence type="ECO:0000256" key="9">
    <source>
        <dbReference type="ARBA" id="ARBA00022918"/>
    </source>
</evidence>